<dbReference type="EMBL" id="LR796233">
    <property type="protein sequence ID" value="CAB4129325.1"/>
    <property type="molecule type" value="Genomic_DNA"/>
</dbReference>
<proteinExistence type="predicted"/>
<name>A0A6J5L5T7_9CAUD</name>
<reference evidence="1" key="1">
    <citation type="submission" date="2020-04" db="EMBL/GenBank/DDBJ databases">
        <authorList>
            <person name="Chiriac C."/>
            <person name="Salcher M."/>
            <person name="Ghai R."/>
            <person name="Kavagutti S V."/>
        </authorList>
    </citation>
    <scope>NUCLEOTIDE SEQUENCE</scope>
</reference>
<accession>A0A6J5L5T7</accession>
<gene>
    <name evidence="1" type="ORF">UFOVP112_423</name>
</gene>
<evidence type="ECO:0000313" key="1">
    <source>
        <dbReference type="EMBL" id="CAB4129325.1"/>
    </source>
</evidence>
<organism evidence="1">
    <name type="scientific">uncultured Caudovirales phage</name>
    <dbReference type="NCBI Taxonomy" id="2100421"/>
    <lineage>
        <taxon>Viruses</taxon>
        <taxon>Duplodnaviria</taxon>
        <taxon>Heunggongvirae</taxon>
        <taxon>Uroviricota</taxon>
        <taxon>Caudoviricetes</taxon>
        <taxon>Peduoviridae</taxon>
        <taxon>Maltschvirus</taxon>
        <taxon>Maltschvirus maltsch</taxon>
    </lineage>
</organism>
<protein>
    <submittedName>
        <fullName evidence="1">Uncharacterized protein</fullName>
    </submittedName>
</protein>
<sequence>MNLDNGQSKMKKKLSTVKALAVAVAAYAHNGRKIVRAVMRDGEKEYVSNRQLVEDYFNNRAHFVVNDHHCKEAEGIINYLQQNVIMQSLKGTPDRFLAQLSALTSQVELTVKDIGILAWAPKLADDYQKKDAVREISARYEHSSRYVGRIGDKIETGFTLIDKRYIKSMDCYAVYGYDDNGNCLFYWAKTLDKVCEVGRIHGRIKDHKEDEYRNKTRVTVLNYVKVL</sequence>